<feature type="binding site" evidence="10">
    <location>
        <position position="179"/>
    </location>
    <ligand>
        <name>ATP</name>
        <dbReference type="ChEBI" id="CHEBI:30616"/>
    </ligand>
</feature>
<evidence type="ECO:0000256" key="9">
    <source>
        <dbReference type="PIRNR" id="PIRNR001558"/>
    </source>
</evidence>
<feature type="binding site" evidence="10">
    <location>
        <position position="496"/>
    </location>
    <ligand>
        <name>ATP</name>
        <dbReference type="ChEBI" id="CHEBI:30616"/>
    </ligand>
</feature>
<feature type="binding site" evidence="10">
    <location>
        <position position="420"/>
    </location>
    <ligand>
        <name>ATP</name>
        <dbReference type="ChEBI" id="CHEBI:30616"/>
    </ligand>
</feature>
<dbReference type="PANTHER" id="PTHR11130:SF0">
    <property type="entry name" value="GLUTATHIONE SYNTHETASE"/>
    <property type="match status" value="1"/>
</dbReference>
<sequence>MRLLTYIANLGVLSSSSRESVKIQVKEETMASLGIEESMVPEAVSWMIAHGGVYALPSIDMEKLDEKYQKGGAFNHAPFALAPFPWPLKEYEKVKNLQPTINRIIDRVSRNSDWLHATLKETVVSDDFTRRLLHLYDNFPNPQSLALGLLRSDYMLDEPSVGENEILDYPDSTRSLQVEINTIASSFACLSETVSNLHIYLNEKVSAIEEEKLPLNPAGQGMAAAIAAAHNAYCTQQNTSNPKTVVMIVQPGERNQMDQRKLEHWLWSNHNVRLIRLSLAQIAQQAQIQEDQGCLILKNHLEVSVVYYRAGYSPNDYPTETEWSARQLIETSLAIKCPSAAYHLVGTKKVQQALAAPGQLEHFLLPTDPPVTQVRQLFAGLFDLDQAAGHNADKAVNDAIASPHAFVLKPQREGGGNNLYDQQLVDALQSMIPAQRSAYILMERINSKPRTGALVRDAILRAGPCIAELGIYGTILTDGPNLELYNTVPGHLLRQKLLGVNEGGVAAGFAVLSSPKLV</sequence>
<evidence type="ECO:0000259" key="13">
    <source>
        <dbReference type="Pfam" id="PF03199"/>
    </source>
</evidence>
<dbReference type="Gene3D" id="3.30.1490.80">
    <property type="match status" value="1"/>
</dbReference>
<reference evidence="14" key="1">
    <citation type="submission" date="2021-01" db="EMBL/GenBank/DDBJ databases">
        <authorList>
            <person name="Corre E."/>
            <person name="Pelletier E."/>
            <person name="Niang G."/>
            <person name="Scheremetjew M."/>
            <person name="Finn R."/>
            <person name="Kale V."/>
            <person name="Holt S."/>
            <person name="Cochrane G."/>
            <person name="Meng A."/>
            <person name="Brown T."/>
            <person name="Cohen L."/>
        </authorList>
    </citation>
    <scope>NUCLEOTIDE SEQUENCE</scope>
    <source>
        <strain evidence="14">CCMP1510</strain>
    </source>
</reference>
<keyword evidence="3 9" id="KW-0436">Ligase</keyword>
<dbReference type="Pfam" id="PF03917">
    <property type="entry name" value="GSH_synth_ATP"/>
    <property type="match status" value="1"/>
</dbReference>
<evidence type="ECO:0000256" key="4">
    <source>
        <dbReference type="ARBA" id="ARBA00022684"/>
    </source>
</evidence>
<feature type="binding site" evidence="12">
    <location>
        <begin position="253"/>
        <end position="255"/>
    </location>
    <ligand>
        <name>substrate</name>
    </ligand>
</feature>
<feature type="binding site" evidence="10">
    <location>
        <begin position="442"/>
        <end position="445"/>
    </location>
    <ligand>
        <name>ATP</name>
        <dbReference type="ChEBI" id="CHEBI:30616"/>
    </ligand>
</feature>
<dbReference type="Gene3D" id="3.30.1490.50">
    <property type="match status" value="1"/>
</dbReference>
<comment type="similarity">
    <text evidence="2 9">Belongs to the eukaryotic GSH synthase family.</text>
</comment>
<evidence type="ECO:0000256" key="1">
    <source>
        <dbReference type="ARBA" id="ARBA00004965"/>
    </source>
</evidence>
<evidence type="ECO:0000256" key="5">
    <source>
        <dbReference type="ARBA" id="ARBA00022723"/>
    </source>
</evidence>
<feature type="binding site" evidence="11">
    <location>
        <position position="413"/>
    </location>
    <ligand>
        <name>Mg(2+)</name>
        <dbReference type="ChEBI" id="CHEBI:18420"/>
    </ligand>
</feature>
<evidence type="ECO:0000256" key="8">
    <source>
        <dbReference type="ARBA" id="ARBA00022842"/>
    </source>
</evidence>
<dbReference type="SUPFAM" id="SSF52440">
    <property type="entry name" value="PreATP-grasp domain"/>
    <property type="match status" value="1"/>
</dbReference>
<dbReference type="InterPro" id="IPR016185">
    <property type="entry name" value="PreATP-grasp_dom_sf"/>
</dbReference>
<feature type="binding site" evidence="11">
    <location>
        <position position="179"/>
    </location>
    <ligand>
        <name>Mg(2+)</name>
        <dbReference type="ChEBI" id="CHEBI:18420"/>
    </ligand>
</feature>
<name>A0A7S3NG18_9STRA</name>
<gene>
    <name evidence="14" type="ORF">ALAG00032_LOCUS5995</name>
</gene>
<dbReference type="NCBIfam" id="TIGR01986">
    <property type="entry name" value="glut_syn_euk"/>
    <property type="match status" value="1"/>
</dbReference>
<dbReference type="EMBL" id="HBIJ01008484">
    <property type="protein sequence ID" value="CAE0365253.1"/>
    <property type="molecule type" value="Transcribed_RNA"/>
</dbReference>
<protein>
    <recommendedName>
        <fullName evidence="9">Glutathione synthetase</fullName>
        <shortName evidence="9">GSH-S</shortName>
        <ecNumber evidence="9">6.3.2.3</ecNumber>
    </recommendedName>
</protein>
<evidence type="ECO:0000256" key="3">
    <source>
        <dbReference type="ARBA" id="ARBA00022598"/>
    </source>
</evidence>
<dbReference type="EC" id="6.3.2.3" evidence="9"/>
<dbReference type="InterPro" id="IPR005615">
    <property type="entry name" value="Glutathione_synthase"/>
</dbReference>
<feature type="binding site" evidence="10">
    <location>
        <position position="502"/>
    </location>
    <ligand>
        <name>ATP</name>
        <dbReference type="ChEBI" id="CHEBI:30616"/>
    </ligand>
</feature>
<comment type="cofactor">
    <cofactor evidence="9 11">
        <name>Mg(2+)</name>
        <dbReference type="ChEBI" id="CHEBI:18420"/>
    </cofactor>
    <text evidence="9 11">Binds 1 Mg(2+) ion per subunit.</text>
</comment>
<evidence type="ECO:0000256" key="12">
    <source>
        <dbReference type="PIRSR" id="PIRSR001558-3"/>
    </source>
</evidence>
<feature type="binding site" evidence="10">
    <location>
        <position position="468"/>
    </location>
    <ligand>
        <name>ATP</name>
        <dbReference type="ChEBI" id="CHEBI:30616"/>
    </ligand>
</feature>
<evidence type="ECO:0000313" key="14">
    <source>
        <dbReference type="EMBL" id="CAE0365253.1"/>
    </source>
</evidence>
<keyword evidence="6 9" id="KW-0547">Nucleotide-binding</keyword>
<evidence type="ECO:0000256" key="7">
    <source>
        <dbReference type="ARBA" id="ARBA00022840"/>
    </source>
</evidence>
<comment type="pathway">
    <text evidence="1 9">Sulfur metabolism; glutathione biosynthesis; glutathione from L-cysteine and L-glutamate: step 2/2.</text>
</comment>
<dbReference type="Pfam" id="PF03199">
    <property type="entry name" value="GSH_synthase"/>
    <property type="match status" value="1"/>
</dbReference>
<accession>A0A7S3NG18</accession>
<feature type="binding site" evidence="10">
    <location>
        <position position="494"/>
    </location>
    <ligand>
        <name>substrate</name>
    </ligand>
</feature>
<dbReference type="PIRSF" id="PIRSF001558">
    <property type="entry name" value="GSHase"/>
    <property type="match status" value="1"/>
</dbReference>
<keyword evidence="4 9" id="KW-0317">Glutathione biosynthesis</keyword>
<dbReference type="InterPro" id="IPR014709">
    <property type="entry name" value="Glutathione_synthase_C_euk"/>
</dbReference>
<dbReference type="UniPathway" id="UPA00142">
    <property type="reaction ID" value="UER00210"/>
</dbReference>
<dbReference type="PANTHER" id="PTHR11130">
    <property type="entry name" value="GLUTATHIONE SYNTHETASE"/>
    <property type="match status" value="1"/>
</dbReference>
<dbReference type="InterPro" id="IPR014049">
    <property type="entry name" value="Glutathione_synthase_N_euk"/>
</dbReference>
<dbReference type="GO" id="GO:0000287">
    <property type="term" value="F:magnesium ion binding"/>
    <property type="evidence" value="ECO:0007669"/>
    <property type="project" value="UniProtKB-UniRule"/>
</dbReference>
<evidence type="ECO:0000256" key="2">
    <source>
        <dbReference type="ARBA" id="ARBA00010385"/>
    </source>
</evidence>
<feature type="binding site" evidence="12">
    <location>
        <begin position="183"/>
        <end position="186"/>
    </location>
    <ligand>
        <name>substrate</name>
    </ligand>
</feature>
<comment type="catalytic activity">
    <reaction evidence="9">
        <text>gamma-L-glutamyl-L-cysteine + glycine + ATP = glutathione + ADP + phosphate + H(+)</text>
        <dbReference type="Rhea" id="RHEA:13557"/>
        <dbReference type="ChEBI" id="CHEBI:15378"/>
        <dbReference type="ChEBI" id="CHEBI:30616"/>
        <dbReference type="ChEBI" id="CHEBI:43474"/>
        <dbReference type="ChEBI" id="CHEBI:57305"/>
        <dbReference type="ChEBI" id="CHEBI:57925"/>
        <dbReference type="ChEBI" id="CHEBI:58173"/>
        <dbReference type="ChEBI" id="CHEBI:456216"/>
        <dbReference type="EC" id="6.3.2.3"/>
    </reaction>
</comment>
<dbReference type="SUPFAM" id="SSF56059">
    <property type="entry name" value="Glutathione synthetase ATP-binding domain-like"/>
    <property type="match status" value="1"/>
</dbReference>
<feature type="binding site" evidence="10">
    <location>
        <begin position="409"/>
        <end position="418"/>
    </location>
    <ligand>
        <name>ATP</name>
        <dbReference type="ChEBI" id="CHEBI:30616"/>
    </ligand>
</feature>
<dbReference type="FunFam" id="3.30.1490.50:FF:000002">
    <property type="entry name" value="Glutathione synthetase"/>
    <property type="match status" value="1"/>
</dbReference>
<feature type="binding site" evidence="12">
    <location>
        <begin position="505"/>
        <end position="506"/>
    </location>
    <ligand>
        <name>substrate</name>
    </ligand>
</feature>
<feature type="binding site" evidence="10">
    <location>
        <position position="151"/>
    </location>
    <ligand>
        <name>substrate</name>
    </ligand>
</feature>
<keyword evidence="8 9" id="KW-0460">Magnesium</keyword>
<dbReference type="Gene3D" id="3.30.470.20">
    <property type="entry name" value="ATP-grasp fold, B domain"/>
    <property type="match status" value="1"/>
</dbReference>
<feature type="binding site" evidence="12">
    <location>
        <begin position="309"/>
        <end position="312"/>
    </location>
    <ligand>
        <name>substrate</name>
    </ligand>
</feature>
<dbReference type="GO" id="GO:0005524">
    <property type="term" value="F:ATP binding"/>
    <property type="evidence" value="ECO:0007669"/>
    <property type="project" value="UniProtKB-UniRule"/>
</dbReference>
<dbReference type="InterPro" id="IPR004887">
    <property type="entry name" value="GSH_synth_subst-bd"/>
</dbReference>
<feature type="binding site" evidence="11">
    <location>
        <position position="181"/>
    </location>
    <ligand>
        <name>Mg(2+)</name>
        <dbReference type="ChEBI" id="CHEBI:18420"/>
    </ligand>
</feature>
<organism evidence="14">
    <name type="scientific">Aureoumbra lagunensis</name>
    <dbReference type="NCBI Taxonomy" id="44058"/>
    <lineage>
        <taxon>Eukaryota</taxon>
        <taxon>Sar</taxon>
        <taxon>Stramenopiles</taxon>
        <taxon>Ochrophyta</taxon>
        <taxon>Pelagophyceae</taxon>
        <taxon>Pelagomonadales</taxon>
        <taxon>Aureoumbra</taxon>
    </lineage>
</organism>
<keyword evidence="7 9" id="KW-0067">ATP-binding</keyword>
<dbReference type="AlphaFoldDB" id="A0A7S3NG18"/>
<evidence type="ECO:0000256" key="10">
    <source>
        <dbReference type="PIRSR" id="PIRSR001558-1"/>
    </source>
</evidence>
<dbReference type="Gene3D" id="1.10.1080.10">
    <property type="entry name" value="Glutathione Synthetase, Chain A, domain 3"/>
    <property type="match status" value="1"/>
</dbReference>
<keyword evidence="5 9" id="KW-0479">Metal-binding</keyword>
<dbReference type="Gene3D" id="3.40.50.1760">
    <property type="entry name" value="Glutathione synthase, substrate-binding domain superfamily, eukaryotic"/>
    <property type="match status" value="1"/>
</dbReference>
<feature type="domain" description="Glutathione synthase substrate-binding" evidence="13">
    <location>
        <begin position="244"/>
        <end position="345"/>
    </location>
</feature>
<feature type="binding site" evidence="10">
    <location>
        <position position="348"/>
    </location>
    <ligand>
        <name>ATP</name>
        <dbReference type="ChEBI" id="CHEBI:30616"/>
    </ligand>
</feature>
<proteinExistence type="inferred from homology"/>
<dbReference type="GO" id="GO:0043295">
    <property type="term" value="F:glutathione binding"/>
    <property type="evidence" value="ECO:0007669"/>
    <property type="project" value="UniProtKB-UniRule"/>
</dbReference>
<dbReference type="InterPro" id="IPR037013">
    <property type="entry name" value="GSH-S_sub-bd_sf"/>
</dbReference>
<dbReference type="GO" id="GO:0005829">
    <property type="term" value="C:cytosol"/>
    <property type="evidence" value="ECO:0007669"/>
    <property type="project" value="TreeGrafter"/>
</dbReference>
<feature type="binding site" evidence="10">
    <location>
        <position position="259"/>
    </location>
    <ligand>
        <name>substrate</name>
    </ligand>
</feature>
<dbReference type="InterPro" id="IPR014042">
    <property type="entry name" value="Glutathione_synthase_a-hlx"/>
</dbReference>
<evidence type="ECO:0000256" key="11">
    <source>
        <dbReference type="PIRSR" id="PIRSR001558-2"/>
    </source>
</evidence>
<evidence type="ECO:0000256" key="6">
    <source>
        <dbReference type="ARBA" id="ARBA00022741"/>
    </source>
</evidence>
<dbReference type="GO" id="GO:0004363">
    <property type="term" value="F:glutathione synthase activity"/>
    <property type="evidence" value="ECO:0007669"/>
    <property type="project" value="UniProtKB-UniRule"/>
</dbReference>